<dbReference type="PANTHER" id="PTHR42957:SF1">
    <property type="entry name" value="HELICASE MJ1565-RELATED"/>
    <property type="match status" value="1"/>
</dbReference>
<keyword evidence="3" id="KW-1185">Reference proteome</keyword>
<dbReference type="GO" id="GO:0005524">
    <property type="term" value="F:ATP binding"/>
    <property type="evidence" value="ECO:0007669"/>
    <property type="project" value="UniProtKB-KW"/>
</dbReference>
<evidence type="ECO:0000313" key="1">
    <source>
        <dbReference type="EMBL" id="QKF65558.1"/>
    </source>
</evidence>
<accession>A0A6M8N3K1</accession>
<dbReference type="PANTHER" id="PTHR42957">
    <property type="entry name" value="HELICASE MJ1565-RELATED"/>
    <property type="match status" value="1"/>
</dbReference>
<geneLocation type="plasmid" evidence="2 3">
    <name>pLMG-27932-1</name>
</geneLocation>
<dbReference type="InterPro" id="IPR008571">
    <property type="entry name" value="HerA-like"/>
</dbReference>
<reference evidence="1" key="1">
    <citation type="submission" date="2020-05" db="EMBL/GenBank/DDBJ databases">
        <title>Complete genome sequencing of Campylobacter and Arcobacter type strains.</title>
        <authorList>
            <person name="Miller W.G."/>
            <person name="Yee E."/>
        </authorList>
    </citation>
    <scope>NUCLEOTIDE SEQUENCE [LARGE SCALE GENOMIC DNA]</scope>
    <source>
        <strain evidence="1">LMG 27932</strain>
        <plasmid evidence="1">pCCORG</plasmid>
    </source>
</reference>
<organism evidence="1">
    <name type="scientific">Campylobacter corcagiensis</name>
    <dbReference type="NCBI Taxonomy" id="1448857"/>
    <lineage>
        <taxon>Bacteria</taxon>
        <taxon>Pseudomonadati</taxon>
        <taxon>Campylobacterota</taxon>
        <taxon>Epsilonproteobacteria</taxon>
        <taxon>Campylobacterales</taxon>
        <taxon>Campylobacteraceae</taxon>
        <taxon>Campylobacter</taxon>
    </lineage>
</organism>
<dbReference type="InterPro" id="IPR027417">
    <property type="entry name" value="P-loop_NTPase"/>
</dbReference>
<proteinExistence type="predicted"/>
<dbReference type="RefSeq" id="WP_025803660.1">
    <property type="nucleotide sequence ID" value="NZ_CP053843.1"/>
</dbReference>
<keyword evidence="1" id="KW-0614">Plasmid</keyword>
<dbReference type="AlphaFoldDB" id="A0A6M8N3K1"/>
<reference evidence="2 3" key="2">
    <citation type="submission" date="2020-10" db="EMBL/GenBank/DDBJ databases">
        <title>Campylobacter and Helicobacter PacBio genomes.</title>
        <authorList>
            <person name="Lane C."/>
        </authorList>
    </citation>
    <scope>NUCLEOTIDE SEQUENCE [LARGE SCALE GENOMIC DNA]</scope>
    <source>
        <strain evidence="2 3">2016D-0077</strain>
        <plasmid evidence="2 3">pLMG-27932-1</plasmid>
    </source>
</reference>
<dbReference type="OrthoDB" id="5315963at2"/>
<dbReference type="EMBL" id="CP063077">
    <property type="protein sequence ID" value="QOQ86534.1"/>
    <property type="molecule type" value="Genomic_DNA"/>
</dbReference>
<dbReference type="SUPFAM" id="SSF52540">
    <property type="entry name" value="P-loop containing nucleoside triphosphate hydrolases"/>
    <property type="match status" value="1"/>
</dbReference>
<evidence type="ECO:0000313" key="2">
    <source>
        <dbReference type="EMBL" id="QOQ86534.1"/>
    </source>
</evidence>
<evidence type="ECO:0000313" key="3">
    <source>
        <dbReference type="Proteomes" id="UP000594749"/>
    </source>
</evidence>
<gene>
    <name evidence="1" type="ORF">CCORG_a0022</name>
    <name evidence="2" type="ORF">IMC76_00125</name>
</gene>
<sequence>MNAPLMLLLILSAIGLYIGYKNEKTQNFINKGFFGKTIAPLTGLFNDFYSNKGLIIDNVDDDSVLLNTMYKNLYGIKLEGNSNTPNFFSVDDAKTLYRTYKNKPNAFFYYVILKDGIYHRQYIFSYNKNLLKTIGEKFKLDLLSGEELANIILDLFMQNQFYIKDKDMNRTISLNFNSPLEANSHIFKKIARENIFQNLNKTDIYQSYKTIEGVQKTDISELLKMNFKGVIWNYFDIEQRHIENHISRLINTAKWTGNKNLFTELKEAYDIGDIQLVIANSIASFREIDESIIGNFGTALKVDFLKKDIFKKNTLQKTPFKFRDTEFDFLAPIDFLGNYISSVQKKRTRNADFYGLDKNGGFVNYSFAYDNDNPHSFIVANTGAGKSFTLQKILVDMIDIDYKNAYARNLGKDKVLVRYYDIGFSSENLLAYLKTNRENNIAHIESEFSNFTYNICNLDETSKETFEADLVFVCDLANLILSSQEGSKILLSSEMALFKDLLKETYKTGDYEHYRVRDIKNKKLQNRILEITNNNINSFLKDLPQEFDFLKKPLLIDIIKKAEIQIQNQQISKTDRQDYETLSRKLRDIHSLEYFSNFDSEDVIDADFLSMDLNNYKESSLFIPIFVAIFQKTYLKDRAYAIKCKRERKKISKKLYIIEESANFFRVDYFSVLLEKLALEARKYGVHLILIAQQLEHIPKRILKVVDTRIFLLTPDKKNEFIDDIKRNFEPNEDVLESLNNTERYELCIWYSKGVFNLKLQVSDFEAKLFTTNPDELNELTKKEVKSG</sequence>
<name>A0A6M8N3K1_9BACT</name>
<geneLocation type="plasmid" evidence="1">
    <name>pCCORG</name>
</geneLocation>
<protein>
    <submittedName>
        <fullName evidence="2">ATP-binding protein</fullName>
    </submittedName>
    <submittedName>
        <fullName evidence="1">Putative VirD4 family protein</fullName>
    </submittedName>
</protein>
<dbReference type="Proteomes" id="UP000594749">
    <property type="component" value="Plasmid pLMG-27932-1"/>
</dbReference>
<keyword evidence="2" id="KW-0547">Nucleotide-binding</keyword>
<dbReference type="KEGG" id="ccor:CCORG_a0022"/>
<dbReference type="Gene3D" id="3.40.50.300">
    <property type="entry name" value="P-loop containing nucleotide triphosphate hydrolases"/>
    <property type="match status" value="2"/>
</dbReference>
<keyword evidence="2" id="KW-0067">ATP-binding</keyword>
<dbReference type="EMBL" id="CP053843">
    <property type="protein sequence ID" value="QKF65558.1"/>
    <property type="molecule type" value="Genomic_DNA"/>
</dbReference>